<dbReference type="InterPro" id="IPR000873">
    <property type="entry name" value="AMP-dep_synth/lig_dom"/>
</dbReference>
<accession>A0A6G5QJ35</accession>
<dbReference type="InterPro" id="IPR054545">
    <property type="entry name" value="ApeI-like"/>
</dbReference>
<dbReference type="InterPro" id="IPR045851">
    <property type="entry name" value="AMP-bd_C_sf"/>
</dbReference>
<dbReference type="Gene3D" id="3.40.50.12780">
    <property type="entry name" value="N-terminal domain of ligase-like"/>
    <property type="match status" value="1"/>
</dbReference>
<protein>
    <submittedName>
        <fullName evidence="3">Acyl-CoA synthetase / AMP-(Fatty) acid ligase</fullName>
    </submittedName>
</protein>
<dbReference type="Pfam" id="PF22818">
    <property type="entry name" value="ApeI-like"/>
    <property type="match status" value="1"/>
</dbReference>
<dbReference type="RefSeq" id="WP_171994332.1">
    <property type="nucleotide sequence ID" value="NZ_CP012542.1"/>
</dbReference>
<sequence>MIEFLENYKERIGQAISGLKALGVKDVKIYLEDSNDFIVAFFAALSLDLKPLVLSSNFSDDDRFFIDDLGKILSNKPSEFNITKDAKFYLKTSGSSGEAKLIEKSLHQMKTEALALKDSFEFGGEFLASVSHQHMFGLTFKIFLPLILGAKIEPKFLNYPEFIYEKELNNRTLISSPTILKALLQNSKKELLSGLKNIICAGARLDDDLRDEINSLTTCINIYGSTETGVVAFDKNSGFRAISGVKLSTQDDVLVVSSPWCESFKTSDLALVNGDELTLLGRSDRIVKINEKRISLDSVERLILSNELIDDCVCVVSDTKERISAIICLSNKGKELFRSDGKIAVSNALKGDLRAEFANNIRHFKIVPKIERNQQGKLPKILADELLNKRYKFEFKKESLSDTNAVFSAFVGYELFYFDGHFLDFPLVPGFVQVECIYKLAKELRLDLTSTNKIEAMKFNGFLRPGDSAKFELNIKNNKLYFNIFANDKASASGRICIN</sequence>
<dbReference type="EMBL" id="CP012542">
    <property type="protein sequence ID" value="QCD45705.1"/>
    <property type="molecule type" value="Genomic_DNA"/>
</dbReference>
<evidence type="ECO:0000259" key="1">
    <source>
        <dbReference type="Pfam" id="PF00501"/>
    </source>
</evidence>
<feature type="domain" description="AMP-dependent synthetase/ligase" evidence="1">
    <location>
        <begin position="92"/>
        <end position="233"/>
    </location>
</feature>
<reference evidence="3 4" key="1">
    <citation type="submission" date="2016-07" db="EMBL/GenBank/DDBJ databases">
        <title>Comparative genomics of the Campylobacter concisus group.</title>
        <authorList>
            <person name="Miller W.G."/>
            <person name="Yee E."/>
            <person name="Chapman M.H."/>
            <person name="Huynh S."/>
            <person name="Bono J.L."/>
            <person name="On S.L.W."/>
            <person name="StLeger J."/>
            <person name="Foster G."/>
            <person name="Parker C.T."/>
        </authorList>
    </citation>
    <scope>NUCLEOTIDE SEQUENCE [LARGE SCALE GENOMIC DNA]</scope>
    <source>
        <strain evidence="3 4">CCUG 21559</strain>
    </source>
</reference>
<proteinExistence type="predicted"/>
<feature type="domain" description="ApeI dehydratase-like" evidence="2">
    <location>
        <begin position="401"/>
        <end position="495"/>
    </location>
</feature>
<name>A0A6G5QJ35_9BACT</name>
<evidence type="ECO:0000259" key="2">
    <source>
        <dbReference type="Pfam" id="PF22818"/>
    </source>
</evidence>
<keyword evidence="3" id="KW-0436">Ligase</keyword>
<dbReference type="InterPro" id="IPR029069">
    <property type="entry name" value="HotDog_dom_sf"/>
</dbReference>
<dbReference type="GO" id="GO:0016874">
    <property type="term" value="F:ligase activity"/>
    <property type="evidence" value="ECO:0007669"/>
    <property type="project" value="UniProtKB-KW"/>
</dbReference>
<gene>
    <name evidence="3" type="ORF">CMUC_1966</name>
</gene>
<dbReference type="Gene3D" id="3.30.300.30">
    <property type="match status" value="1"/>
</dbReference>
<dbReference type="PANTHER" id="PTHR45398:SF1">
    <property type="entry name" value="ENZYME, PUTATIVE (JCVI)-RELATED"/>
    <property type="match status" value="1"/>
</dbReference>
<dbReference type="Proteomes" id="UP000503264">
    <property type="component" value="Chromosome"/>
</dbReference>
<organism evidence="3 4">
    <name type="scientific">Campylobacter mucosalis CCUG 21559</name>
    <dbReference type="NCBI Taxonomy" id="1032067"/>
    <lineage>
        <taxon>Bacteria</taxon>
        <taxon>Pseudomonadati</taxon>
        <taxon>Campylobacterota</taxon>
        <taxon>Epsilonproteobacteria</taxon>
        <taxon>Campylobacterales</taxon>
        <taxon>Campylobacteraceae</taxon>
        <taxon>Campylobacter</taxon>
    </lineage>
</organism>
<evidence type="ECO:0000313" key="3">
    <source>
        <dbReference type="EMBL" id="QCD45705.1"/>
    </source>
</evidence>
<dbReference type="SUPFAM" id="SSF56801">
    <property type="entry name" value="Acetyl-CoA synthetase-like"/>
    <property type="match status" value="1"/>
</dbReference>
<evidence type="ECO:0000313" key="4">
    <source>
        <dbReference type="Proteomes" id="UP000503264"/>
    </source>
</evidence>
<dbReference type="Pfam" id="PF00501">
    <property type="entry name" value="AMP-binding"/>
    <property type="match status" value="1"/>
</dbReference>
<dbReference type="AlphaFoldDB" id="A0A6G5QJ35"/>
<dbReference type="SUPFAM" id="SSF54637">
    <property type="entry name" value="Thioesterase/thiol ester dehydrase-isomerase"/>
    <property type="match status" value="1"/>
</dbReference>
<dbReference type="PANTHER" id="PTHR45398">
    <property type="match status" value="1"/>
</dbReference>
<dbReference type="Gene3D" id="3.10.129.10">
    <property type="entry name" value="Hotdog Thioesterase"/>
    <property type="match status" value="1"/>
</dbReference>
<keyword evidence="4" id="KW-1185">Reference proteome</keyword>
<dbReference type="InterPro" id="IPR042099">
    <property type="entry name" value="ANL_N_sf"/>
</dbReference>